<comment type="caution">
    <text evidence="1">The sequence shown here is derived from an EMBL/GenBank/DDBJ whole genome shotgun (WGS) entry which is preliminary data.</text>
</comment>
<protein>
    <submittedName>
        <fullName evidence="1">Uncharacterized protein</fullName>
    </submittedName>
</protein>
<dbReference type="AlphaFoldDB" id="A0A3A4ND53"/>
<name>A0A3A4ND53_ABYX5</name>
<gene>
    <name evidence="1" type="ORF">C4520_18405</name>
</gene>
<sequence>MSPDRESRDCITVAAGRREIVGFLYKCKDSRQPGAREFFDPPGLRCEKKGVFLFAKLGTEIAVKTGMG</sequence>
<dbReference type="Proteomes" id="UP000265882">
    <property type="component" value="Unassembled WGS sequence"/>
</dbReference>
<dbReference type="EMBL" id="QZKU01000127">
    <property type="protein sequence ID" value="RJP16605.1"/>
    <property type="molecule type" value="Genomic_DNA"/>
</dbReference>
<evidence type="ECO:0000313" key="2">
    <source>
        <dbReference type="Proteomes" id="UP000265882"/>
    </source>
</evidence>
<organism evidence="1 2">
    <name type="scientific">Abyssobacteria bacterium (strain SURF_5)</name>
    <dbReference type="NCBI Taxonomy" id="2093360"/>
    <lineage>
        <taxon>Bacteria</taxon>
        <taxon>Pseudomonadati</taxon>
        <taxon>Candidatus Hydrogenedentota</taxon>
        <taxon>Candidatus Abyssobacteria</taxon>
    </lineage>
</organism>
<proteinExistence type="predicted"/>
<accession>A0A3A4ND53</accession>
<reference evidence="1 2" key="1">
    <citation type="journal article" date="2017" name="ISME J.">
        <title>Energy and carbon metabolisms in a deep terrestrial subsurface fluid microbial community.</title>
        <authorList>
            <person name="Momper L."/>
            <person name="Jungbluth S.P."/>
            <person name="Lee M.D."/>
            <person name="Amend J.P."/>
        </authorList>
    </citation>
    <scope>NUCLEOTIDE SEQUENCE [LARGE SCALE GENOMIC DNA]</scope>
    <source>
        <strain evidence="1">SURF_5</strain>
    </source>
</reference>
<evidence type="ECO:0000313" key="1">
    <source>
        <dbReference type="EMBL" id="RJP16605.1"/>
    </source>
</evidence>